<feature type="region of interest" description="Disordered" evidence="2">
    <location>
        <begin position="4188"/>
        <end position="4226"/>
    </location>
</feature>
<dbReference type="PANTHER" id="PTHR13037">
    <property type="entry name" value="FORMIN"/>
    <property type="match status" value="1"/>
</dbReference>
<organism evidence="4 5">
    <name type="scientific">Streptomyces qinzhouensis</name>
    <dbReference type="NCBI Taxonomy" id="2599401"/>
    <lineage>
        <taxon>Bacteria</taxon>
        <taxon>Bacillati</taxon>
        <taxon>Actinomycetota</taxon>
        <taxon>Actinomycetes</taxon>
        <taxon>Kitasatosporales</taxon>
        <taxon>Streptomycetaceae</taxon>
        <taxon>Streptomyces</taxon>
    </lineage>
</organism>
<feature type="compositionally biased region" description="Basic and acidic residues" evidence="2">
    <location>
        <begin position="608"/>
        <end position="617"/>
    </location>
</feature>
<gene>
    <name evidence="4" type="ORF">FQU76_31630</name>
</gene>
<feature type="region of interest" description="Disordered" evidence="2">
    <location>
        <begin position="2081"/>
        <end position="2107"/>
    </location>
</feature>
<keyword evidence="1" id="KW-0945">Host-virus interaction</keyword>
<keyword evidence="5" id="KW-1185">Reference proteome</keyword>
<feature type="compositionally biased region" description="Low complexity" evidence="2">
    <location>
        <begin position="859"/>
        <end position="870"/>
    </location>
</feature>
<feature type="compositionally biased region" description="Low complexity" evidence="2">
    <location>
        <begin position="4197"/>
        <end position="4216"/>
    </location>
</feature>
<feature type="compositionally biased region" description="Acidic residues" evidence="2">
    <location>
        <begin position="1461"/>
        <end position="1485"/>
    </location>
</feature>
<dbReference type="KEGG" id="sqz:FQU76_31630"/>
<feature type="compositionally biased region" description="Low complexity" evidence="2">
    <location>
        <begin position="4133"/>
        <end position="4145"/>
    </location>
</feature>
<keyword evidence="3" id="KW-1133">Transmembrane helix</keyword>
<keyword evidence="3" id="KW-0812">Transmembrane</keyword>
<dbReference type="RefSeq" id="WP_146483709.1">
    <property type="nucleotide sequence ID" value="NZ_CP042266.1"/>
</dbReference>
<feature type="region of interest" description="Disordered" evidence="2">
    <location>
        <begin position="3629"/>
        <end position="3678"/>
    </location>
</feature>
<feature type="compositionally biased region" description="Acidic residues" evidence="2">
    <location>
        <begin position="871"/>
        <end position="885"/>
    </location>
</feature>
<evidence type="ECO:0000313" key="4">
    <source>
        <dbReference type="EMBL" id="QDY80312.1"/>
    </source>
</evidence>
<feature type="compositionally biased region" description="Basic and acidic residues" evidence="2">
    <location>
        <begin position="537"/>
        <end position="546"/>
    </location>
</feature>
<feature type="region of interest" description="Disordered" evidence="2">
    <location>
        <begin position="1452"/>
        <end position="1522"/>
    </location>
</feature>
<feature type="region of interest" description="Disordered" evidence="2">
    <location>
        <begin position="2119"/>
        <end position="2142"/>
    </location>
</feature>
<sequence length="4522" mass="474994">MIPDSIEFPEEARWILFILLGELPLQASSDMAFSSATPYDDKAGQVLDLRGELIDLLGKVDGALPPRVAASFKEALAPLTGMGGSDVLGDLADQIHQVSGSRVKQSQKIMESKYEIIAEALILLAELAIIAALSVFTGGLSFTQTATAKARSTVAILTIMQRLLNQTHLLPALSEAVQEALTTLAVRLAMLTLNDGRRRPDGIDGRDILKALAVGGLAGFFGSGISKYFGDIFKNQFRNFGDNKWGIVGGNVFRNAASEGPSEAFAEFLVNGLFDNRWKFDLMSMAGGSISAVTEMILSGALDQIAKNLNSKFFDGRNVFSTYNPPSGPHTLLGGGGGNVVVHHPNTTNTSSDGPAPTAGPARPSPSPPPPAGPGYTAVPPVVVPPVVSGPPTPVNPLPPNVPTGGFDPVRAGGPLPGDTSPYNSTGGDGTRGTPHVINPVGPPLPGTSTPPLSTTAPGAGAPVPRTAPGPDALSPSRADRGGTTPSSVTPAPGSTAPTTGGRPDSPGSRAPQPDPDDMPDVSDIPDAGDLAGADPAPDRLPDEHTAPGAPRTTPDRPAGETPDPGRRSDPARQQTPDGSPGESPARDGAEPSVTVPPAVQSPAADPVRSEQWRPRQESAPATVVRTELPAAPETDGTGARGRSGEPTTVDTEVRRVRADDGRWVRSLSLDIPIRLGPGLAGVDLDDLRERVRVLLDTEVNHGLLLPRTGDQLHVDLSVLVDPDAPGAVELSATDHPAPSGRQHIRLYGEDPGLAPADRERRRADNAVTVLRQLLRRAGLTPTAASVSGPLIAPEALATAESVTDTAAAAAGSDTVPPVVRPSLESGVPGPGPSRPRPTAAGPDRTRTYQPDRPRPLVTALALPSTPAPDADSDSDSDSDSDLESEADHGSATAAAPAARPPHAAGLIVKPHPDYMLTVGSGVGRLLYSLGYPAVLAGDARSRVQFGNPRPLLTVDFRLVATGLPAADDIRRALERLPGEPIVTLPGQDRAGTITLSVNGVEIRITLGTPPAGFDTAPGFTLPAAADSLADAALALATAPDRALREQALFDLLWALSRTPADGSRAALVLAGEDAYRATAPPGAAPTLSVQLSELLDAALNPDTLHQHEGLWADNEASEDDEPRLRAELAALAAELRARPEVMADPVRALAARLPGMSPGGIIFAIADLTLDHRERLAAGPALVDALRAALAPADFAAAAANLIVQVPVGVHEPGAARTIARTQVARLLHDPEATARLVKLGSRVVVVPRDRAVTSLDAFRDLKNHVGSDGRCYHTMRGVATLHAAISEENLLGEHTTIGNEKSLPDGYSATFHEVAHIVHRCGLDYHDLGLINEAYKATGRLGEAGAWPDGVLYSYDEKTGRRRGPNYSSSNQYEFFAQLTNVYLRANTGDDPVTKAPRENGGGPWVEKNHPTLYPLLLRLYGPAPEHRLRVNPVEATQGMNEGLARARALLGDGPVGDPDTDTEAATDPDDSDDSDDLSDPESEPDRTAPATGARRTGPYPPLALPEQSANPAFEPHPDPMLEVGQHVALALHGLGHPAVLAGAARAVVQFDNPRPLDAVDFRLLSTDPPPAMSIRRALERELPEARVDILPSPDGGGTVALSVDGITVRIAAGRPPAGTVAADGFTLPAPADSLADAALTLATGSDRVLRGRDLLDLLWALGRTPADGSRAALVLAGEDAYRATATPGAAPTLSVQLSELLDAAALDPGALAEHEQVWQELGVDEADLPGLRAELAALAAELRARPEVMADPVRALAARLPGMSPGGITFAIADLTPDHRERLAAGPALVDALRAALAPADFASAAANLMIQVPAGVQEPGAARTTARTEVARLLHDPEVTARLVKGGSRIVVVPRDEAMTSLDAFKDLKGRTTDDGRPWDEVRGAGRRSAAVTEENLLGEHTTVGDEEPYDDGYSTTLHEVAHTIHQHGLDAADQRLITDAFEATDRLGEAGDWPDGALYSYDDQGNPSLPNYSSLNEYEFFAQLTNVYLRANGGTDLYTGLPRNNAGPDWVEEKQPGLYPLLLRLYGPGPTHPLKVNPVEATQGMNEGLDRARALWDIAEGTPGDGSEAYEDMRALWDGTTGSPSPPEPPDTAAPAPGRGKKKYDGVRALWHAATGSHQPQSHPDSPVPAPGGGKKRYGAARALWHAATGSHPRRNPPAAPPSPAPPGTSDTDTPGLPELSGYARTYGARHDGHIGLVLFERTPQTVLDGLYRQITDALGVPHGTPDAAALRDRLAEQLSAEAVDEHRPELRGSLGHRITVRHRNRTHTVDVRLAHRDTHHSPRYYGTGTLIPPDVQVERRAEGAQGFTAAEGSGSHRTILLPWSLTRPIASGPVRSGEVTVTTSLTHNQLTQTVTVGETFHVTTKHNAKEPARPLDLDALWQVRVDAPDDGTGRWQPRQSHGTLTAWFPEHRAVGDGTDPADLPEPGPLDDLPLWGAESLAEPRRLLSEALAHQDLAALRTLGPSSREALENFLSERMLRGSALQQTDGGVYTPVLGDADDNAVGVLQLIAHITPQQPLLRSPDGKLSLENYLARGTSVEQSAQLGSGIGVDVAGGPSFTTDDSADRTAASGLGINLLFRVGGAWKVDEGLVGTATATQQHGGFTTGGQLLTPATVSYELVLHRADGGRDRAGFGPWPDGLHLLVPSRATMAGHRPQGAEVRIPTERLEHLDSIGFGDLPFRVDSPGLDTMLDDAEAWLRAEGFLPPARPPTGSRPPIRLDEPLRRAQLANLRRFGELRTRLGRALAMQNAVDAGHPLFFEKPSAGAPTRRVQLRLSTRRDPSRPVEHTRRLPDAHPLGLSGFEAGSGRQRGTALTGSGGGGLTVSVPVADGAGTVTFGPEYTGSAQSVNSVSVGDVTGHEQLLMETVEGGDVFDVPALFDLDLYEGPDTAPLIRFADRRTADGTETAADEWDGAPPPAPDRAGDAIALVPLEPPAPRGVPGTVSLFVRHYLTRPATGAPAPTARPGYVVRRPVTDGSVNDDLRRLGLVDAAGQPLPDVVPLPEGAGVDSVRATAAIMDALAQVFAGTHPGHAPPGPLARARRSVGTALSGTAETLSLAARRPRDLARQAIPPSVRGPVNRATTLATGLVGPPLSHAAETSHHWGTAAYKRLSVAALGAARNDAGTLAAEAQHIGIRPGQLITRSHQIFAGRYVLDALTLPGMAADDILQLTIEGYLHHPRHLGSATFYSEQSDLSTSSAAEQHGAGRAHQFTGVLTGLQSAPSDPAALVHQANPSLRQSYTRRTDAIDAHTANTKLSRVHIHTGVHHVIGSDITLLLTVRRGVRNVFGNTVGLGESAPVTVAIDLPRAMTFLAPEPVLVRYARFYAFPGVTLPERPAPTVPMPDVFARTRVLGLGTVQSLTQLDDVQQRGERRDRLGAELTRLVENEAPGVTRPGHASHLPNIAPELARRTEPGALRTLPGRGPAGTSFQFVHVAYGGARLVEVTLTAEPLPQTPGLRALRGRRVETAGLEQVQSHAPRNRAATRTVTRTHQTAVAPVSRFPRPGDTGRTGREGPTLALTHQRTRTARNDRTGDDRLWTRTDTVADFDVDYLLTATVRSQLIAEWPANLPGGVIQAGLLSLRGLDGRAADRVTAWVRRLLEGRPGTSVSVPAATVLRFAGAQSAPARPGRGPLPPAVHTSDPLSPRPATGPAPAAPPVDAPRLTPTGPTPAFHFNGFTDLVRALREVAPGTAASWGLPADASAEATAARLGELAQTGRLGLDAPRTGAGLTPRVPGRAPLASPAEPPTLSVAFYDPRPITESGSDGVAVDRVRRQGRGGTTTGPAGGSFVLTHQSTHALGPDNQHFFAFTVPLAAQSAHTSAYGGSATGNRLDRLRTGRSTAPADRRGTRNHETLVDIVITIEGPEGIRWVTGAAVLRLWEYDLFGYGVTAARPHPGVYDVPALLAGQPADDLRDWARHPVTELPAALAAGLDAQDPAARLWLNLGDDPDGSGLAHAGYAASRTAVLAERPVELVVRTADGPRHWPFAADGTPTGTTPDTRAAWRDWQAAATAHDDAVTALERSAALERESTEEREAATEALRLSAAALTAARTAHETARAAHDAAVDAADTARREAARTVREAEEAHTRAVSAVRTAEALPTAEQVDRARQAWRRADTEARGAESHAPAAAATASLRTRADDARRGWQELAAAHRGRAAAVTAAHTARTETTRVLELARAEQDRRQRESTAAVAETARARSAAESTAARRTRAHDTDRARLREIEATLRDLRAAQLDQATNRTTALGALARHTRALDTLRRAEGTGAAGPMSGSLSTAPPAPPGRRPRPAPLTAVTTDRTTDPGEPPAAPGTLRRTGDDSAVLDGVRYTLRPVPAGPGRAGEAAVLAALGDHPRPAGHLPAAEPDRTAAFRDWLAGTPYDDRLTDAEVPPLDPSATVPLPLLERAGQVLTEAQRAQGTLLGELLPAADVAAGPAVRLRLLLAAPELGGPGAEPPPLLLLTAAVHALGVTAAVAEADGTVVFYGGAPGPAAVPPSVLLLHDGGRWLVGRPVFRSG</sequence>
<proteinExistence type="predicted"/>
<name>A0A5B8INT6_9ACTN</name>
<feature type="region of interest" description="Disordered" evidence="2">
    <location>
        <begin position="3725"/>
        <end position="3755"/>
    </location>
</feature>
<feature type="compositionally biased region" description="Pro residues" evidence="2">
    <location>
        <begin position="2161"/>
        <end position="2172"/>
    </location>
</feature>
<feature type="compositionally biased region" description="Pro residues" evidence="2">
    <location>
        <begin position="363"/>
        <end position="373"/>
    </location>
</feature>
<protein>
    <recommendedName>
        <fullName evidence="6">Lonely Cys domain-containing protein</fullName>
    </recommendedName>
</protein>
<feature type="region of interest" description="Disordered" evidence="2">
    <location>
        <begin position="4122"/>
        <end position="4148"/>
    </location>
</feature>
<accession>A0A5B8INT6</accession>
<feature type="compositionally biased region" description="Basic and acidic residues" evidence="2">
    <location>
        <begin position="4122"/>
        <end position="4132"/>
    </location>
</feature>
<reference evidence="4 5" key="1">
    <citation type="submission" date="2019-07" db="EMBL/GenBank/DDBJ databases">
        <authorList>
            <person name="Zhu P."/>
        </authorList>
    </citation>
    <scope>NUCLEOTIDE SEQUENCE [LARGE SCALE GENOMIC DNA]</scope>
    <source>
        <strain evidence="4 5">SSL-25</strain>
    </source>
</reference>
<dbReference type="SUPFAM" id="SSF55486">
    <property type="entry name" value="Metalloproteases ('zincins'), catalytic domain"/>
    <property type="match status" value="2"/>
</dbReference>
<feature type="region of interest" description="Disordered" evidence="2">
    <location>
        <begin position="2783"/>
        <end position="2828"/>
    </location>
</feature>
<evidence type="ECO:0000256" key="1">
    <source>
        <dbReference type="ARBA" id="ARBA00022581"/>
    </source>
</evidence>
<evidence type="ECO:0000256" key="3">
    <source>
        <dbReference type="SAM" id="Phobius"/>
    </source>
</evidence>
<keyword evidence="3" id="KW-0472">Membrane</keyword>
<feature type="region of interest" description="Disordered" evidence="2">
    <location>
        <begin position="395"/>
        <end position="650"/>
    </location>
</feature>
<feature type="compositionally biased region" description="Low complexity" evidence="2">
    <location>
        <begin position="447"/>
        <end position="463"/>
    </location>
</feature>
<feature type="compositionally biased region" description="Basic and acidic residues" evidence="2">
    <location>
        <begin position="844"/>
        <end position="855"/>
    </location>
</feature>
<feature type="compositionally biased region" description="Low complexity" evidence="2">
    <location>
        <begin position="526"/>
        <end position="536"/>
    </location>
</feature>
<dbReference type="OrthoDB" id="7064923at2"/>
<feature type="compositionally biased region" description="Basic and acidic residues" evidence="2">
    <location>
        <begin position="554"/>
        <end position="571"/>
    </location>
</feature>
<feature type="compositionally biased region" description="Low complexity" evidence="2">
    <location>
        <begin position="482"/>
        <end position="504"/>
    </location>
</feature>
<evidence type="ECO:0008006" key="6">
    <source>
        <dbReference type="Google" id="ProtNLM"/>
    </source>
</evidence>
<feature type="region of interest" description="Disordered" evidence="2">
    <location>
        <begin position="4272"/>
        <end position="4328"/>
    </location>
</feature>
<feature type="compositionally biased region" description="Basic and acidic residues" evidence="2">
    <location>
        <begin position="2784"/>
        <end position="2800"/>
    </location>
</feature>
<feature type="compositionally biased region" description="Pro residues" evidence="2">
    <location>
        <begin position="3651"/>
        <end position="3666"/>
    </location>
</feature>
<evidence type="ECO:0000313" key="5">
    <source>
        <dbReference type="Proteomes" id="UP000320580"/>
    </source>
</evidence>
<feature type="transmembrane region" description="Helical" evidence="3">
    <location>
        <begin position="116"/>
        <end position="142"/>
    </location>
</feature>
<dbReference type="EMBL" id="CP042266">
    <property type="protein sequence ID" value="QDY80312.1"/>
    <property type="molecule type" value="Genomic_DNA"/>
</dbReference>
<feature type="region of interest" description="Disordered" evidence="2">
    <location>
        <begin position="2910"/>
        <end position="2930"/>
    </location>
</feature>
<evidence type="ECO:0000256" key="2">
    <source>
        <dbReference type="SAM" id="MobiDB-lite"/>
    </source>
</evidence>
<feature type="region of interest" description="Disordered" evidence="2">
    <location>
        <begin position="808"/>
        <end position="905"/>
    </location>
</feature>
<feature type="compositionally biased region" description="Low complexity" evidence="2">
    <location>
        <begin position="892"/>
        <end position="905"/>
    </location>
</feature>
<dbReference type="Proteomes" id="UP000320580">
    <property type="component" value="Chromosome"/>
</dbReference>
<feature type="region of interest" description="Disordered" evidence="2">
    <location>
        <begin position="2154"/>
        <end position="2189"/>
    </location>
</feature>
<feature type="region of interest" description="Disordered" evidence="2">
    <location>
        <begin position="330"/>
        <end position="377"/>
    </location>
</feature>
<dbReference type="PANTHER" id="PTHR13037:SF24">
    <property type="entry name" value="POLYCOMB PROTEIN PCL-RELATED"/>
    <property type="match status" value="1"/>
</dbReference>